<feature type="transmembrane region" description="Helical" evidence="5">
    <location>
        <begin position="131"/>
        <end position="158"/>
    </location>
</feature>
<dbReference type="InterPro" id="IPR000412">
    <property type="entry name" value="ABC_2_transport"/>
</dbReference>
<sequence>MRGFIAQSKAESLRLVRSPFFLLFSVLMPLSFYTLFTLLNGADTEIGSVTWAAYSLMSMTAFSLIGTAAGQLGIRLTYERKDGLLKLIKLTPLSTGAWVSAKLVSHMIVHLFIILVMFAVSAIAFGTEMSAARWIACGMWLLGGSLPFMALGILLGTIKNTDVVTAVSNLVYMGISVAGGLWMPIGTFPSWLQSVGEWLPSHAYANAAWHLLAGNSILLSDFMLLLAYGIVFMLLSVFILNRRGAA</sequence>
<name>A0A329LK96_9BACL</name>
<dbReference type="PIRSF" id="PIRSF006648">
    <property type="entry name" value="DrrB"/>
    <property type="match status" value="1"/>
</dbReference>
<dbReference type="InterPro" id="IPR051328">
    <property type="entry name" value="T7SS_ABC-Transporter"/>
</dbReference>
<organism evidence="7 8">
    <name type="scientific">Paenibacillus contaminans</name>
    <dbReference type="NCBI Taxonomy" id="450362"/>
    <lineage>
        <taxon>Bacteria</taxon>
        <taxon>Bacillati</taxon>
        <taxon>Bacillota</taxon>
        <taxon>Bacilli</taxon>
        <taxon>Bacillales</taxon>
        <taxon>Paenibacillaceae</taxon>
        <taxon>Paenibacillus</taxon>
    </lineage>
</organism>
<evidence type="ECO:0000313" key="7">
    <source>
        <dbReference type="EMBL" id="RAV08655.1"/>
    </source>
</evidence>
<dbReference type="AlphaFoldDB" id="A0A329LK96"/>
<feature type="transmembrane region" description="Helical" evidence="5">
    <location>
        <begin position="212"/>
        <end position="240"/>
    </location>
</feature>
<dbReference type="PROSITE" id="PS51012">
    <property type="entry name" value="ABC_TM2"/>
    <property type="match status" value="1"/>
</dbReference>
<dbReference type="GO" id="GO:0140359">
    <property type="term" value="F:ABC-type transporter activity"/>
    <property type="evidence" value="ECO:0007669"/>
    <property type="project" value="InterPro"/>
</dbReference>
<gene>
    <name evidence="7" type="ORF">DQG23_40825</name>
</gene>
<dbReference type="Pfam" id="PF12698">
    <property type="entry name" value="ABC2_membrane_3"/>
    <property type="match status" value="1"/>
</dbReference>
<evidence type="ECO:0000256" key="5">
    <source>
        <dbReference type="SAM" id="Phobius"/>
    </source>
</evidence>
<keyword evidence="3 5" id="KW-1133">Transmembrane helix</keyword>
<evidence type="ECO:0000313" key="8">
    <source>
        <dbReference type="Proteomes" id="UP000250369"/>
    </source>
</evidence>
<protein>
    <submittedName>
        <fullName evidence="7">ABC transporter permease</fullName>
    </submittedName>
</protein>
<evidence type="ECO:0000256" key="3">
    <source>
        <dbReference type="ARBA" id="ARBA00022989"/>
    </source>
</evidence>
<comment type="subcellular location">
    <subcellularLocation>
        <location evidence="1">Membrane</location>
        <topology evidence="1">Multi-pass membrane protein</topology>
    </subcellularLocation>
</comment>
<keyword evidence="4 5" id="KW-0472">Membrane</keyword>
<comment type="caution">
    <text evidence="7">The sequence shown here is derived from an EMBL/GenBank/DDBJ whole genome shotgun (WGS) entry which is preliminary data.</text>
</comment>
<dbReference type="EMBL" id="QMFB01000057">
    <property type="protein sequence ID" value="RAV08655.1"/>
    <property type="molecule type" value="Genomic_DNA"/>
</dbReference>
<dbReference type="GO" id="GO:0043190">
    <property type="term" value="C:ATP-binding cassette (ABC) transporter complex"/>
    <property type="evidence" value="ECO:0007669"/>
    <property type="project" value="InterPro"/>
</dbReference>
<dbReference type="PANTHER" id="PTHR43077">
    <property type="entry name" value="TRANSPORT PERMEASE YVFS-RELATED"/>
    <property type="match status" value="1"/>
</dbReference>
<feature type="domain" description="ABC transmembrane type-2" evidence="6">
    <location>
        <begin position="20"/>
        <end position="243"/>
    </location>
</feature>
<dbReference type="InterPro" id="IPR047817">
    <property type="entry name" value="ABC2_TM_bact-type"/>
</dbReference>
<keyword evidence="2 5" id="KW-0812">Transmembrane</keyword>
<feature type="transmembrane region" description="Helical" evidence="5">
    <location>
        <begin position="20"/>
        <end position="39"/>
    </location>
</feature>
<reference evidence="7 8" key="1">
    <citation type="journal article" date="2009" name="Int. J. Syst. Evol. Microbiol.">
        <title>Paenibacillus contaminans sp. nov., isolated from a contaminated laboratory plate.</title>
        <authorList>
            <person name="Chou J.H."/>
            <person name="Lee J.H."/>
            <person name="Lin M.C."/>
            <person name="Chang P.S."/>
            <person name="Arun A.B."/>
            <person name="Young C.C."/>
            <person name="Chen W.M."/>
        </authorList>
    </citation>
    <scope>NUCLEOTIDE SEQUENCE [LARGE SCALE GENOMIC DNA]</scope>
    <source>
        <strain evidence="7 8">CKOBP-6</strain>
    </source>
</reference>
<keyword evidence="8" id="KW-1185">Reference proteome</keyword>
<dbReference type="Proteomes" id="UP000250369">
    <property type="component" value="Unassembled WGS sequence"/>
</dbReference>
<feature type="transmembrane region" description="Helical" evidence="5">
    <location>
        <begin position="51"/>
        <end position="78"/>
    </location>
</feature>
<evidence type="ECO:0000256" key="2">
    <source>
        <dbReference type="ARBA" id="ARBA00022692"/>
    </source>
</evidence>
<dbReference type="RefSeq" id="WP_113036797.1">
    <property type="nucleotide sequence ID" value="NZ_QMFB01000057.1"/>
</dbReference>
<accession>A0A329LK96</accession>
<evidence type="ECO:0000256" key="1">
    <source>
        <dbReference type="ARBA" id="ARBA00004141"/>
    </source>
</evidence>
<feature type="transmembrane region" description="Helical" evidence="5">
    <location>
        <begin position="99"/>
        <end position="125"/>
    </location>
</feature>
<dbReference type="PANTHER" id="PTHR43077:SF11">
    <property type="entry name" value="TRANSPORT PERMEASE YVFS-RELATED"/>
    <property type="match status" value="1"/>
</dbReference>
<evidence type="ECO:0000259" key="6">
    <source>
        <dbReference type="PROSITE" id="PS51012"/>
    </source>
</evidence>
<evidence type="ECO:0000256" key="4">
    <source>
        <dbReference type="ARBA" id="ARBA00023136"/>
    </source>
</evidence>
<proteinExistence type="predicted"/>
<dbReference type="OrthoDB" id="63188at2"/>
<feature type="transmembrane region" description="Helical" evidence="5">
    <location>
        <begin position="170"/>
        <end position="192"/>
    </location>
</feature>
<dbReference type="InterPro" id="IPR013525">
    <property type="entry name" value="ABC2_TM"/>
</dbReference>